<organism evidence="4 5">
    <name type="scientific">Myodes glareolus</name>
    <name type="common">Bank vole</name>
    <name type="synonym">Clethrionomys glareolus</name>
    <dbReference type="NCBI Taxonomy" id="447135"/>
    <lineage>
        <taxon>Eukaryota</taxon>
        <taxon>Metazoa</taxon>
        <taxon>Chordata</taxon>
        <taxon>Craniata</taxon>
        <taxon>Vertebrata</taxon>
        <taxon>Euteleostomi</taxon>
        <taxon>Mammalia</taxon>
        <taxon>Eutheria</taxon>
        <taxon>Euarchontoglires</taxon>
        <taxon>Glires</taxon>
        <taxon>Rodentia</taxon>
        <taxon>Myomorpha</taxon>
        <taxon>Muroidea</taxon>
        <taxon>Cricetidae</taxon>
        <taxon>Arvicolinae</taxon>
        <taxon>Myodes</taxon>
    </lineage>
</organism>
<feature type="region of interest" description="Disordered" evidence="3">
    <location>
        <begin position="62"/>
        <end position="158"/>
    </location>
</feature>
<feature type="region of interest" description="Disordered" evidence="3">
    <location>
        <begin position="1"/>
        <end position="28"/>
    </location>
</feature>
<dbReference type="GO" id="GO:0045202">
    <property type="term" value="C:synapse"/>
    <property type="evidence" value="ECO:0007669"/>
    <property type="project" value="GOC"/>
</dbReference>
<feature type="compositionally biased region" description="Low complexity" evidence="3">
    <location>
        <begin position="95"/>
        <end position="127"/>
    </location>
</feature>
<dbReference type="PANTHER" id="PTHR10036:SF7">
    <property type="entry name" value="LY6_PLAUR DOMAIN-CONTAINING PROTEIN 1"/>
    <property type="match status" value="1"/>
</dbReference>
<dbReference type="EMBL" id="JBBHLL010000033">
    <property type="protein sequence ID" value="KAK7826676.1"/>
    <property type="molecule type" value="Genomic_DNA"/>
</dbReference>
<dbReference type="GO" id="GO:0095500">
    <property type="term" value="P:acetylcholine receptor signaling pathway"/>
    <property type="evidence" value="ECO:0007669"/>
    <property type="project" value="TreeGrafter"/>
</dbReference>
<keyword evidence="1" id="KW-0732">Signal</keyword>
<dbReference type="GO" id="GO:0030550">
    <property type="term" value="F:acetylcholine receptor inhibitor activity"/>
    <property type="evidence" value="ECO:0007669"/>
    <property type="project" value="TreeGrafter"/>
</dbReference>
<evidence type="ECO:0000256" key="3">
    <source>
        <dbReference type="SAM" id="MobiDB-lite"/>
    </source>
</evidence>
<reference evidence="4 5" key="1">
    <citation type="journal article" date="2023" name="bioRxiv">
        <title>Conserved and derived expression patterns and positive selection on dental genes reveal complex evolutionary context of ever-growing rodent molars.</title>
        <authorList>
            <person name="Calamari Z.T."/>
            <person name="Song A."/>
            <person name="Cohen E."/>
            <person name="Akter M."/>
            <person name="Roy R.D."/>
            <person name="Hallikas O."/>
            <person name="Christensen M.M."/>
            <person name="Li P."/>
            <person name="Marangoni P."/>
            <person name="Jernvall J."/>
            <person name="Klein O.D."/>
        </authorList>
    </citation>
    <scope>NUCLEOTIDE SEQUENCE [LARGE SCALE GENOMIC DNA]</scope>
    <source>
        <strain evidence="4">V071</strain>
    </source>
</reference>
<dbReference type="AlphaFoldDB" id="A0AAW0JKP3"/>
<dbReference type="Proteomes" id="UP001488838">
    <property type="component" value="Unassembled WGS sequence"/>
</dbReference>
<evidence type="ECO:0000256" key="1">
    <source>
        <dbReference type="ARBA" id="ARBA00022729"/>
    </source>
</evidence>
<keyword evidence="2" id="KW-1015">Disulfide bond</keyword>
<evidence type="ECO:0000256" key="2">
    <source>
        <dbReference type="ARBA" id="ARBA00023157"/>
    </source>
</evidence>
<dbReference type="PANTHER" id="PTHR10036">
    <property type="entry name" value="CD59 GLYCOPROTEIN"/>
    <property type="match status" value="1"/>
</dbReference>
<comment type="caution">
    <text evidence="4">The sequence shown here is derived from an EMBL/GenBank/DDBJ whole genome shotgun (WGS) entry which is preliminary data.</text>
</comment>
<keyword evidence="5" id="KW-1185">Reference proteome</keyword>
<evidence type="ECO:0000313" key="4">
    <source>
        <dbReference type="EMBL" id="KAK7826676.1"/>
    </source>
</evidence>
<name>A0AAW0JKP3_MYOGA</name>
<protein>
    <submittedName>
        <fullName evidence="4">Uncharacterized protein</fullName>
    </submittedName>
</protein>
<feature type="non-terminal residue" evidence="4">
    <location>
        <position position="309"/>
    </location>
</feature>
<gene>
    <name evidence="4" type="ORF">U0070_007838</name>
</gene>
<sequence>MQGDQGCISASSSGERIVWPSEPPAAGSPFRHVVPRVGGVGVEEARLFWVLRIASSSSSLSSQLLQRRCTPPRGAGTRGAWDQSLGARGAGDAGAAGDTCGSSRWQPSPGQQQQQQRKPRQLQSLRPGQPPLLSPPLRSRSLMLLPAPGPADPGGCGSSASQQLFADCSGFQCAQLGSAQLRWGYPAGVWCWKLRPRGARLGLSPSPALQESGRLARLSATAAWGLALQIQCYQCEEFQLNNDCSSPEFIVNCTVNVQDMCQKEVMEQSAGIPPNAAQPPGLLMWHPAFKADLPCLNRNALKKHTYSMQ</sequence>
<evidence type="ECO:0000313" key="5">
    <source>
        <dbReference type="Proteomes" id="UP001488838"/>
    </source>
</evidence>
<proteinExistence type="predicted"/>
<accession>A0AAW0JKP3</accession>
<feature type="compositionally biased region" description="Low complexity" evidence="3">
    <location>
        <begin position="135"/>
        <end position="146"/>
    </location>
</feature>